<dbReference type="EMBL" id="JAGMVJ010000003">
    <property type="protein sequence ID" value="KAH7092504.1"/>
    <property type="molecule type" value="Genomic_DNA"/>
</dbReference>
<comment type="caution">
    <text evidence="1">The sequence shown here is derived from an EMBL/GenBank/DDBJ whole genome shotgun (WGS) entry which is preliminary data.</text>
</comment>
<proteinExistence type="predicted"/>
<dbReference type="OrthoDB" id="2958217at2759"/>
<dbReference type="PANTHER" id="PTHR33112:SF9">
    <property type="entry name" value="HETEROKARYON INCOMPATIBILITY DOMAIN-CONTAINING PROTEIN"/>
    <property type="match status" value="1"/>
</dbReference>
<reference evidence="1" key="1">
    <citation type="journal article" date="2021" name="Nat. Commun.">
        <title>Genetic determinants of endophytism in the Arabidopsis root mycobiome.</title>
        <authorList>
            <person name="Mesny F."/>
            <person name="Miyauchi S."/>
            <person name="Thiergart T."/>
            <person name="Pickel B."/>
            <person name="Atanasova L."/>
            <person name="Karlsson M."/>
            <person name="Huettel B."/>
            <person name="Barry K.W."/>
            <person name="Haridas S."/>
            <person name="Chen C."/>
            <person name="Bauer D."/>
            <person name="Andreopoulos W."/>
            <person name="Pangilinan J."/>
            <person name="LaButti K."/>
            <person name="Riley R."/>
            <person name="Lipzen A."/>
            <person name="Clum A."/>
            <person name="Drula E."/>
            <person name="Henrissat B."/>
            <person name="Kohler A."/>
            <person name="Grigoriev I.V."/>
            <person name="Martin F.M."/>
            <person name="Hacquard S."/>
        </authorList>
    </citation>
    <scope>NUCLEOTIDE SEQUENCE</scope>
    <source>
        <strain evidence="1">MPI-SDFR-AT-0120</strain>
    </source>
</reference>
<gene>
    <name evidence="1" type="ORF">FB567DRAFT_625488</name>
</gene>
<dbReference type="PANTHER" id="PTHR33112">
    <property type="entry name" value="DOMAIN PROTEIN, PUTATIVE-RELATED"/>
    <property type="match status" value="1"/>
</dbReference>
<keyword evidence="2" id="KW-1185">Reference proteome</keyword>
<protein>
    <recommendedName>
        <fullName evidence="3">Heterokaryon incompatibility domain-containing protein</fullName>
    </recommendedName>
</protein>
<dbReference type="AlphaFoldDB" id="A0A8K0REU0"/>
<dbReference type="Proteomes" id="UP000813461">
    <property type="component" value="Unassembled WGS sequence"/>
</dbReference>
<evidence type="ECO:0000313" key="1">
    <source>
        <dbReference type="EMBL" id="KAH7092504.1"/>
    </source>
</evidence>
<evidence type="ECO:0008006" key="3">
    <source>
        <dbReference type="Google" id="ProtNLM"/>
    </source>
</evidence>
<organism evidence="1 2">
    <name type="scientific">Paraphoma chrysanthemicola</name>
    <dbReference type="NCBI Taxonomy" id="798071"/>
    <lineage>
        <taxon>Eukaryota</taxon>
        <taxon>Fungi</taxon>
        <taxon>Dikarya</taxon>
        <taxon>Ascomycota</taxon>
        <taxon>Pezizomycotina</taxon>
        <taxon>Dothideomycetes</taxon>
        <taxon>Pleosporomycetidae</taxon>
        <taxon>Pleosporales</taxon>
        <taxon>Pleosporineae</taxon>
        <taxon>Phaeosphaeriaceae</taxon>
        <taxon>Paraphoma</taxon>
    </lineage>
</organism>
<sequence length="416" mass="45894">MGDIFRGAVLTLFAQDGENADDGLSRLRDPGFIKPCKVDLRLTSKDQVSVLPVYISSERRCFPKACPLVQRGWVLQEEVLSPRGLHFGSDQATVLAPGVGPGDFGVLRCLLKFRDRSGAQQYKSDEIFRAWYSLIMVYCRRELTFATDVLAALAGLAMAVAKSHNIQYISGIWKEDIAHGILWSAKSETTPALISYQDPGPGPEFSKLPSWAWASQMGNELVFWTDTWNQPLQMCVTIDDIPEQINDVEAQPSSINGVSNLASGEGHHTKSSTTYQVFTIMKLLLSGYLGAGRIAASSTNLEPNRNASDIRDLLDISTNTKVGSIYFDEDLSSVRDNIITFIVIGLSTRFIGTYAGDYTSPFMYVSLALAPTARLGEYRKIGVVLEASQMSTHEYQKRIPDNILWAGKGWATITLV</sequence>
<accession>A0A8K0REU0</accession>
<evidence type="ECO:0000313" key="2">
    <source>
        <dbReference type="Proteomes" id="UP000813461"/>
    </source>
</evidence>
<name>A0A8K0REU0_9PLEO</name>